<dbReference type="EMBL" id="KN847492">
    <property type="protein sequence ID" value="KIW19988.1"/>
    <property type="molecule type" value="Genomic_DNA"/>
</dbReference>
<dbReference type="VEuPathDB" id="FungiDB:PV08_00563"/>
<accession>A0A0D2BM51</accession>
<evidence type="ECO:0000256" key="1">
    <source>
        <dbReference type="SAM" id="MobiDB-lite"/>
    </source>
</evidence>
<dbReference type="Proteomes" id="UP000053328">
    <property type="component" value="Unassembled WGS sequence"/>
</dbReference>
<protein>
    <recommendedName>
        <fullName evidence="4">Transcription factor domain-containing protein</fullName>
    </recommendedName>
</protein>
<keyword evidence="3" id="KW-1185">Reference proteome</keyword>
<feature type="region of interest" description="Disordered" evidence="1">
    <location>
        <begin position="47"/>
        <end position="77"/>
    </location>
</feature>
<dbReference type="GeneID" id="27327646"/>
<dbReference type="OrthoDB" id="3469466at2759"/>
<evidence type="ECO:0000313" key="3">
    <source>
        <dbReference type="Proteomes" id="UP000053328"/>
    </source>
</evidence>
<evidence type="ECO:0000313" key="2">
    <source>
        <dbReference type="EMBL" id="KIW19988.1"/>
    </source>
</evidence>
<dbReference type="AlphaFoldDB" id="A0A0D2BM51"/>
<sequence>MDNQTDPPSTTAESTSSSLGILFVPGTRRDYPTRVAINRHINQYVRMKRRKTKEESLEATQNFQSGGSSRRDSPVESLAVVKKDARRRGHWKQPDPSLGLYRLGTWHLVSEHLEEPISQKLFHYATKVFWPEFDPGADPADSPFVANSWVAHIAEEPLLIHAFLWAASLHLNIRSRTVTRARGILKHGDLLIQGLTAELSTPARATRDAVLLAILSLHPQVDSATVASRFSIEGFSPPLRDLQSIDVYTRLPFVPSHGAALVNFIKLRGGLDKLNMPGLGSLMQYTDILSSTMHLQPPQFPLGHLYELALLGEVVSSNFRQGGHVREESTVGIQSLIHLGLSGSVLQVLFDMRQLTSLITRYCDNDKTLDLARLAVHRNSVQHRLLSTIAEFPRSRAQSSRRLSNQVTAIVQSVLLAFGLGVTFPTAYVEPHETIASQLKLMLTTWRHFPGLELCRDLITWACFVGALISTGTSNEAMVSWFVGELIELELLHARGAKSQPFAALYCRSWESIKPILEQFVWLGPACDYGSILIWNRVQEALERKTVLRTMPFNRDWHSLEGAALY</sequence>
<gene>
    <name evidence="2" type="ORF">PV08_00563</name>
</gene>
<organism evidence="2 3">
    <name type="scientific">Exophiala spinifera</name>
    <dbReference type="NCBI Taxonomy" id="91928"/>
    <lineage>
        <taxon>Eukaryota</taxon>
        <taxon>Fungi</taxon>
        <taxon>Dikarya</taxon>
        <taxon>Ascomycota</taxon>
        <taxon>Pezizomycotina</taxon>
        <taxon>Eurotiomycetes</taxon>
        <taxon>Chaetothyriomycetidae</taxon>
        <taxon>Chaetothyriales</taxon>
        <taxon>Herpotrichiellaceae</taxon>
        <taxon>Exophiala</taxon>
    </lineage>
</organism>
<reference evidence="2 3" key="1">
    <citation type="submission" date="2015-01" db="EMBL/GenBank/DDBJ databases">
        <title>The Genome Sequence of Exophiala spinifera CBS89968.</title>
        <authorList>
            <consortium name="The Broad Institute Genomics Platform"/>
            <person name="Cuomo C."/>
            <person name="de Hoog S."/>
            <person name="Gorbushina A."/>
            <person name="Stielow B."/>
            <person name="Teixiera M."/>
            <person name="Abouelleil A."/>
            <person name="Chapman S.B."/>
            <person name="Priest M."/>
            <person name="Young S.K."/>
            <person name="Wortman J."/>
            <person name="Nusbaum C."/>
            <person name="Birren B."/>
        </authorList>
    </citation>
    <scope>NUCLEOTIDE SEQUENCE [LARGE SCALE GENOMIC DNA]</scope>
    <source>
        <strain evidence="2 3">CBS 89968</strain>
    </source>
</reference>
<proteinExistence type="predicted"/>
<dbReference type="STRING" id="91928.A0A0D2BM51"/>
<dbReference type="HOGENOM" id="CLU_515840_0_0_1"/>
<dbReference type="RefSeq" id="XP_016240204.1">
    <property type="nucleotide sequence ID" value="XM_016374928.1"/>
</dbReference>
<dbReference type="PANTHER" id="PTHR37540">
    <property type="entry name" value="TRANSCRIPTION FACTOR (ACR-2), PUTATIVE-RELATED-RELATED"/>
    <property type="match status" value="1"/>
</dbReference>
<dbReference type="PANTHER" id="PTHR37540:SF5">
    <property type="entry name" value="TRANSCRIPTION FACTOR DOMAIN-CONTAINING PROTEIN"/>
    <property type="match status" value="1"/>
</dbReference>
<evidence type="ECO:0008006" key="4">
    <source>
        <dbReference type="Google" id="ProtNLM"/>
    </source>
</evidence>
<feature type="compositionally biased region" description="Polar residues" evidence="1">
    <location>
        <begin position="58"/>
        <end position="68"/>
    </location>
</feature>
<name>A0A0D2BM51_9EURO</name>